<gene>
    <name evidence="1" type="ORF">PODCO_700290</name>
</gene>
<keyword evidence="2" id="KW-1185">Reference proteome</keyword>
<proteinExistence type="predicted"/>
<name>A0ABY6SM37_PODCO</name>
<accession>A0ABY6SM37</accession>
<sequence length="14" mass="1653">MLSGRVRFRAVITF</sequence>
<dbReference type="Proteomes" id="UP000280685">
    <property type="component" value="Chromosome 7"/>
</dbReference>
<protein>
    <submittedName>
        <fullName evidence="1">Uncharacterized protein</fullName>
    </submittedName>
</protein>
<dbReference type="EMBL" id="LR026970">
    <property type="protein sequence ID" value="VBB87321.1"/>
    <property type="molecule type" value="Genomic_DNA"/>
</dbReference>
<evidence type="ECO:0000313" key="1">
    <source>
        <dbReference type="EMBL" id="VBB87321.1"/>
    </source>
</evidence>
<evidence type="ECO:0000313" key="2">
    <source>
        <dbReference type="Proteomes" id="UP000280685"/>
    </source>
</evidence>
<organism evidence="1 2">
    <name type="scientific">Podospora comata</name>
    <dbReference type="NCBI Taxonomy" id="48703"/>
    <lineage>
        <taxon>Eukaryota</taxon>
        <taxon>Fungi</taxon>
        <taxon>Dikarya</taxon>
        <taxon>Ascomycota</taxon>
        <taxon>Pezizomycotina</taxon>
        <taxon>Sordariomycetes</taxon>
        <taxon>Sordariomycetidae</taxon>
        <taxon>Sordariales</taxon>
        <taxon>Podosporaceae</taxon>
        <taxon>Podospora</taxon>
    </lineage>
</organism>
<reference evidence="1" key="1">
    <citation type="submission" date="2018-02" db="EMBL/GenBank/DDBJ databases">
        <authorList>
            <person name="Silar P."/>
        </authorList>
    </citation>
    <scope>NUCLEOTIDE SEQUENCE [LARGE SCALE GENOMIC DNA]</scope>
    <source>
        <strain evidence="1">T</strain>
    </source>
</reference>